<dbReference type="Proteomes" id="UP000314982">
    <property type="component" value="Unassembled WGS sequence"/>
</dbReference>
<dbReference type="PRINTS" id="PR00169">
    <property type="entry name" value="KCHANNEL"/>
</dbReference>
<dbReference type="InterPro" id="IPR003969">
    <property type="entry name" value="K_chnl_volt-dep_Kv6"/>
</dbReference>
<comment type="subcellular location">
    <subcellularLocation>
        <location evidence="1">Cell membrane</location>
        <topology evidence="1">Multi-pass membrane protein</topology>
    </subcellularLocation>
</comment>
<dbReference type="Gene3D" id="3.30.710.10">
    <property type="entry name" value="Potassium Channel Kv1.1, Chain A"/>
    <property type="match status" value="1"/>
</dbReference>
<evidence type="ECO:0000256" key="6">
    <source>
        <dbReference type="SAM" id="MobiDB-lite"/>
    </source>
</evidence>
<dbReference type="SUPFAM" id="SSF54695">
    <property type="entry name" value="POZ domain"/>
    <property type="match status" value="1"/>
</dbReference>
<dbReference type="InterPro" id="IPR036645">
    <property type="entry name" value="Elafin-like_sf"/>
</dbReference>
<dbReference type="GO" id="GO:0005615">
    <property type="term" value="C:extracellular space"/>
    <property type="evidence" value="ECO:0007669"/>
    <property type="project" value="TreeGrafter"/>
</dbReference>
<dbReference type="AlphaFoldDB" id="A0A4W5PQ41"/>
<keyword evidence="3" id="KW-0812">Transmembrane</keyword>
<proteinExistence type="predicted"/>
<reference evidence="8" key="3">
    <citation type="submission" date="2025-09" db="UniProtKB">
        <authorList>
            <consortium name="Ensembl"/>
        </authorList>
    </citation>
    <scope>IDENTIFICATION</scope>
</reference>
<dbReference type="Pfam" id="PF00095">
    <property type="entry name" value="WAP"/>
    <property type="match status" value="1"/>
</dbReference>
<dbReference type="PRINTS" id="PR01492">
    <property type="entry name" value="KV6CHANNEL"/>
</dbReference>
<dbReference type="SMART" id="SM00225">
    <property type="entry name" value="BTB"/>
    <property type="match status" value="1"/>
</dbReference>
<dbReference type="PANTHER" id="PTHR14308">
    <property type="entry name" value="WAP FOUR-DISULFIDE CORE DOMAIN PROTEIN 1"/>
    <property type="match status" value="1"/>
</dbReference>
<dbReference type="CDD" id="cd00199">
    <property type="entry name" value="WAP"/>
    <property type="match status" value="1"/>
</dbReference>
<evidence type="ECO:0000313" key="9">
    <source>
        <dbReference type="Proteomes" id="UP000314982"/>
    </source>
</evidence>
<dbReference type="CDD" id="cd18382">
    <property type="entry name" value="BTB_POZ_Kv6_KCNG"/>
    <property type="match status" value="1"/>
</dbReference>
<feature type="compositionally biased region" description="Polar residues" evidence="6">
    <location>
        <begin position="255"/>
        <end position="264"/>
    </location>
</feature>
<dbReference type="InterPro" id="IPR003131">
    <property type="entry name" value="T1-type_BTB"/>
</dbReference>
<evidence type="ECO:0000256" key="5">
    <source>
        <dbReference type="ARBA" id="ARBA00023136"/>
    </source>
</evidence>
<evidence type="ECO:0000256" key="4">
    <source>
        <dbReference type="ARBA" id="ARBA00022989"/>
    </source>
</evidence>
<dbReference type="SMART" id="SM00217">
    <property type="entry name" value="WAP"/>
    <property type="match status" value="1"/>
</dbReference>
<dbReference type="GO" id="GO:0005249">
    <property type="term" value="F:voltage-gated potassium channel activity"/>
    <property type="evidence" value="ECO:0007669"/>
    <property type="project" value="InterPro"/>
</dbReference>
<reference evidence="8" key="2">
    <citation type="submission" date="2025-08" db="UniProtKB">
        <authorList>
            <consortium name="Ensembl"/>
        </authorList>
    </citation>
    <scope>IDENTIFICATION</scope>
</reference>
<feature type="region of interest" description="Disordered" evidence="6">
    <location>
        <begin position="248"/>
        <end position="273"/>
    </location>
</feature>
<organism evidence="8 9">
    <name type="scientific">Hucho hucho</name>
    <name type="common">huchen</name>
    <dbReference type="NCBI Taxonomy" id="62062"/>
    <lineage>
        <taxon>Eukaryota</taxon>
        <taxon>Metazoa</taxon>
        <taxon>Chordata</taxon>
        <taxon>Craniata</taxon>
        <taxon>Vertebrata</taxon>
        <taxon>Euteleostomi</taxon>
        <taxon>Actinopterygii</taxon>
        <taxon>Neopterygii</taxon>
        <taxon>Teleostei</taxon>
        <taxon>Protacanthopterygii</taxon>
        <taxon>Salmoniformes</taxon>
        <taxon>Salmonidae</taxon>
        <taxon>Salmoninae</taxon>
        <taxon>Hucho</taxon>
    </lineage>
</organism>
<reference evidence="9" key="1">
    <citation type="submission" date="2018-06" db="EMBL/GenBank/DDBJ databases">
        <title>Genome assembly of Danube salmon.</title>
        <authorList>
            <person name="Macqueen D.J."/>
            <person name="Gundappa M.K."/>
        </authorList>
    </citation>
    <scope>NUCLEOTIDE SEQUENCE [LARGE SCALE GENOMIC DNA]</scope>
</reference>
<dbReference type="Gene3D" id="1.20.120.350">
    <property type="entry name" value="Voltage-gated potassium channels. Chain C"/>
    <property type="match status" value="1"/>
</dbReference>
<evidence type="ECO:0000256" key="1">
    <source>
        <dbReference type="ARBA" id="ARBA00004651"/>
    </source>
</evidence>
<keyword evidence="2" id="KW-1003">Cell membrane</keyword>
<accession>A0A4W5PQ41</accession>
<dbReference type="GO" id="GO:0008076">
    <property type="term" value="C:voltage-gated potassium channel complex"/>
    <property type="evidence" value="ECO:0007669"/>
    <property type="project" value="InterPro"/>
</dbReference>
<dbReference type="InterPro" id="IPR000210">
    <property type="entry name" value="BTB/POZ_dom"/>
</dbReference>
<dbReference type="Ensembl" id="ENSHHUT00000064838.1">
    <property type="protein sequence ID" value="ENSHHUP00000062719.1"/>
    <property type="gene ID" value="ENSHHUG00000037053.1"/>
</dbReference>
<feature type="domain" description="WAP" evidence="7">
    <location>
        <begin position="263"/>
        <end position="312"/>
    </location>
</feature>
<name>A0A4W5PQ41_9TELE</name>
<keyword evidence="9" id="KW-1185">Reference proteome</keyword>
<dbReference type="InterPro" id="IPR027359">
    <property type="entry name" value="Volt_channel_dom_sf"/>
</dbReference>
<protein>
    <submittedName>
        <fullName evidence="8">Potassium voltage-gated channel, subfamily G, member 4a</fullName>
    </submittedName>
</protein>
<dbReference type="GeneTree" id="ENSGT00940000156938"/>
<dbReference type="Pfam" id="PF02214">
    <property type="entry name" value="BTB_2"/>
    <property type="match status" value="1"/>
</dbReference>
<dbReference type="PROSITE" id="PS51390">
    <property type="entry name" value="WAP"/>
    <property type="match status" value="1"/>
</dbReference>
<evidence type="ECO:0000259" key="7">
    <source>
        <dbReference type="PROSITE" id="PS51390"/>
    </source>
</evidence>
<evidence type="ECO:0000256" key="2">
    <source>
        <dbReference type="ARBA" id="ARBA00022475"/>
    </source>
</evidence>
<evidence type="ECO:0000313" key="8">
    <source>
        <dbReference type="Ensembl" id="ENSHHUP00000062719.1"/>
    </source>
</evidence>
<sequence>MPIISNANHDFSNLSASDDSSLDAIFTQIPETESVKGVYYQRAQFIRRPEDLLSVDHGLLAVINVGGNRYTFPWSTLEQFPLTRLGRLCGLSSPEEIAGVCDDYDETRREFFFDRSPSAFRVILNFLAAGKLRMLRDMCVLSLHDELLYWGVEMTYMERCCKRKMYTRIEEMNEHERQEEEQRQRHALLRPPVEETRYRKFMNQLRDMVENPQSGLPGKIFACLSVVMVAVTVISLCISTMPDLREEEDRDYEYPNQQSQSTQHQKNDRCPPPPQMLPERACEVPGCRSDSECERHKRCCYNGCIYACLESVQPPPVLDWLVQPKPRWLGGNGWLLDGPDEVLQAEACSTTEDGDEPLHCPTGYECHIINQGNPATGIPNRGQCIKSRGNSDGRPMRQKSYKDYKDYLGTGSSSYNAVAYEKHHHKHLG</sequence>
<dbReference type="GO" id="GO:0051260">
    <property type="term" value="P:protein homooligomerization"/>
    <property type="evidence" value="ECO:0007669"/>
    <property type="project" value="InterPro"/>
</dbReference>
<dbReference type="InterPro" id="IPR042357">
    <property type="entry name" value="WFDC1"/>
</dbReference>
<keyword evidence="4" id="KW-1133">Transmembrane helix</keyword>
<dbReference type="InterPro" id="IPR008197">
    <property type="entry name" value="WAP_dom"/>
</dbReference>
<dbReference type="GO" id="GO:0030414">
    <property type="term" value="F:peptidase inhibitor activity"/>
    <property type="evidence" value="ECO:0007669"/>
    <property type="project" value="InterPro"/>
</dbReference>
<dbReference type="InterPro" id="IPR011333">
    <property type="entry name" value="SKP1/BTB/POZ_sf"/>
</dbReference>
<dbReference type="SUPFAM" id="SSF57256">
    <property type="entry name" value="Elafin-like"/>
    <property type="match status" value="1"/>
</dbReference>
<dbReference type="PANTHER" id="PTHR14308:SF0">
    <property type="entry name" value="WAP FOUR-DISULFIDE CORE DOMAIN PROTEIN 1"/>
    <property type="match status" value="1"/>
</dbReference>
<evidence type="ECO:0000256" key="3">
    <source>
        <dbReference type="ARBA" id="ARBA00022692"/>
    </source>
</evidence>
<keyword evidence="5" id="KW-0472">Membrane</keyword>
<dbReference type="GO" id="GO:0001558">
    <property type="term" value="P:regulation of cell growth"/>
    <property type="evidence" value="ECO:0007669"/>
    <property type="project" value="TreeGrafter"/>
</dbReference>
<dbReference type="FunFam" id="3.30.710.10:FF:000019">
    <property type="entry name" value="Potassium voltage-gated channel, subfamily G, member 1"/>
    <property type="match status" value="1"/>
</dbReference>